<comment type="caution">
    <text evidence="2">The sequence shown here is derived from an EMBL/GenBank/DDBJ whole genome shotgun (WGS) entry which is preliminary data.</text>
</comment>
<keyword evidence="3" id="KW-1185">Reference proteome</keyword>
<evidence type="ECO:0000313" key="2">
    <source>
        <dbReference type="EMBL" id="RFM33308.1"/>
    </source>
</evidence>
<dbReference type="OrthoDB" id="9815939at2"/>
<dbReference type="InterPro" id="IPR018392">
    <property type="entry name" value="LysM"/>
</dbReference>
<dbReference type="EMBL" id="QTJV01000007">
    <property type="protein sequence ID" value="RFM33308.1"/>
    <property type="molecule type" value="Genomic_DNA"/>
</dbReference>
<dbReference type="AlphaFoldDB" id="A0A3E1NZZ1"/>
<organism evidence="2 3">
    <name type="scientific">Chitinophaga silvisoli</name>
    <dbReference type="NCBI Taxonomy" id="2291814"/>
    <lineage>
        <taxon>Bacteria</taxon>
        <taxon>Pseudomonadati</taxon>
        <taxon>Bacteroidota</taxon>
        <taxon>Chitinophagia</taxon>
        <taxon>Chitinophagales</taxon>
        <taxon>Chitinophagaceae</taxon>
        <taxon>Chitinophaga</taxon>
    </lineage>
</organism>
<dbReference type="InterPro" id="IPR045361">
    <property type="entry name" value="CIS_tube_prot_N"/>
</dbReference>
<protein>
    <submittedName>
        <fullName evidence="2">Peptidoglycan-binding protein</fullName>
    </submittedName>
</protein>
<dbReference type="Pfam" id="PF19266">
    <property type="entry name" value="CIS_tube"/>
    <property type="match status" value="1"/>
</dbReference>
<dbReference type="RefSeq" id="WP_116855156.1">
    <property type="nucleotide sequence ID" value="NZ_QTJV01000007.1"/>
</dbReference>
<evidence type="ECO:0000259" key="1">
    <source>
        <dbReference type="PROSITE" id="PS51782"/>
    </source>
</evidence>
<dbReference type="PROSITE" id="PS51782">
    <property type="entry name" value="LYSM"/>
    <property type="match status" value="1"/>
</dbReference>
<sequence>MPQLTKLKIEAYSDMACTQSVNKSIYAMINPASFSKSYMTDYKSSEEMNKSKDTKTFKSSAARFELSLVIDGTGVIPFPDGITSVDDYINQLSDVVSRYDGNLHHRHYLKITWGEVLVTGVSEGLTINYKLFDPGGATLRAEAKLRLAETKDFLTKNKEAGKSSPDLTHILTVRAGDTLPLMSYRIYGNSAYYMEVARVNNLNSVHAIRPGDQLYFPPLKKI</sequence>
<feature type="domain" description="LysM" evidence="1">
    <location>
        <begin position="169"/>
        <end position="216"/>
    </location>
</feature>
<dbReference type="Proteomes" id="UP000261174">
    <property type="component" value="Unassembled WGS sequence"/>
</dbReference>
<dbReference type="Gene3D" id="3.10.350.10">
    <property type="entry name" value="LysM domain"/>
    <property type="match status" value="1"/>
</dbReference>
<dbReference type="CDD" id="cd00118">
    <property type="entry name" value="LysM"/>
    <property type="match status" value="1"/>
</dbReference>
<gene>
    <name evidence="2" type="ORF">DXN04_19995</name>
</gene>
<reference evidence="2 3" key="1">
    <citation type="submission" date="2018-08" db="EMBL/GenBank/DDBJ databases">
        <title>Chitinophaga sp. K20C18050901, a novel bacterium isolated from forest soil.</title>
        <authorList>
            <person name="Wang C."/>
        </authorList>
    </citation>
    <scope>NUCLEOTIDE SEQUENCE [LARGE SCALE GENOMIC DNA]</scope>
    <source>
        <strain evidence="2 3">K20C18050901</strain>
    </source>
</reference>
<accession>A0A3E1NZZ1</accession>
<evidence type="ECO:0000313" key="3">
    <source>
        <dbReference type="Proteomes" id="UP000261174"/>
    </source>
</evidence>
<dbReference type="InterPro" id="IPR036779">
    <property type="entry name" value="LysM_dom_sf"/>
</dbReference>
<name>A0A3E1NZZ1_9BACT</name>
<proteinExistence type="predicted"/>